<evidence type="ECO:0000313" key="6">
    <source>
        <dbReference type="EMBL" id="KAF5371421.1"/>
    </source>
</evidence>
<evidence type="ECO:0000256" key="1">
    <source>
        <dbReference type="ARBA" id="ARBA00006787"/>
    </source>
</evidence>
<feature type="binding site" evidence="5">
    <location>
        <position position="525"/>
    </location>
    <ligand>
        <name>Fe cation</name>
        <dbReference type="ChEBI" id="CHEBI:24875"/>
        <note>catalytic</note>
    </ligand>
</feature>
<organism evidence="6 7">
    <name type="scientific">Collybiopsis confluens</name>
    <dbReference type="NCBI Taxonomy" id="2823264"/>
    <lineage>
        <taxon>Eukaryota</taxon>
        <taxon>Fungi</taxon>
        <taxon>Dikarya</taxon>
        <taxon>Basidiomycota</taxon>
        <taxon>Agaricomycotina</taxon>
        <taxon>Agaricomycetes</taxon>
        <taxon>Agaricomycetidae</taxon>
        <taxon>Agaricales</taxon>
        <taxon>Marasmiineae</taxon>
        <taxon>Omphalotaceae</taxon>
        <taxon>Collybiopsis</taxon>
    </lineage>
</organism>
<dbReference type="InterPro" id="IPR004294">
    <property type="entry name" value="Carotenoid_Oase"/>
</dbReference>
<comment type="caution">
    <text evidence="6">The sequence shown here is derived from an EMBL/GenBank/DDBJ whole genome shotgun (WGS) entry which is preliminary data.</text>
</comment>
<evidence type="ECO:0000256" key="2">
    <source>
        <dbReference type="ARBA" id="ARBA00022723"/>
    </source>
</evidence>
<keyword evidence="4 5" id="KW-0408">Iron</keyword>
<evidence type="ECO:0000313" key="7">
    <source>
        <dbReference type="Proteomes" id="UP000518752"/>
    </source>
</evidence>
<dbReference type="EMBL" id="JAACJN010000116">
    <property type="protein sequence ID" value="KAF5371421.1"/>
    <property type="molecule type" value="Genomic_DNA"/>
</dbReference>
<dbReference type="OrthoDB" id="407010at2759"/>
<dbReference type="PANTHER" id="PTHR10543">
    <property type="entry name" value="BETA-CAROTENE DIOXYGENASE"/>
    <property type="match status" value="1"/>
</dbReference>
<keyword evidence="3" id="KW-0560">Oxidoreductase</keyword>
<protein>
    <recommendedName>
        <fullName evidence="8">Carotenoid oxygenase</fullName>
    </recommendedName>
</protein>
<feature type="binding site" evidence="5">
    <location>
        <position position="325"/>
    </location>
    <ligand>
        <name>Fe cation</name>
        <dbReference type="ChEBI" id="CHEBI:24875"/>
        <note>catalytic</note>
    </ligand>
</feature>
<dbReference type="Pfam" id="PF03055">
    <property type="entry name" value="RPE65"/>
    <property type="match status" value="1"/>
</dbReference>
<accession>A0A8H5LW18</accession>
<comment type="similarity">
    <text evidence="1">Belongs to the carotenoid oxygenase family.</text>
</comment>
<evidence type="ECO:0008006" key="8">
    <source>
        <dbReference type="Google" id="ProtNLM"/>
    </source>
</evidence>
<evidence type="ECO:0000256" key="4">
    <source>
        <dbReference type="ARBA" id="ARBA00023004"/>
    </source>
</evidence>
<proteinExistence type="inferred from homology"/>
<feature type="binding site" evidence="5">
    <location>
        <position position="207"/>
    </location>
    <ligand>
        <name>Fe cation</name>
        <dbReference type="ChEBI" id="CHEBI:24875"/>
        <note>catalytic</note>
    </ligand>
</feature>
<sequence length="534" mass="59145">MQSIAAAGFENAPEQRVPIDLSVRGTIPPWLTGVLYRTGPGTYRIPSSVHPRGSVNIQHWFDGAGMNHRFEIHPGGQRVSYTSRKSTDDYEKVISDQGKVPGITFAQQPDICQTVSPSSPTEISDSPSGVNVSVTLSPDMPGWNQVIEGLPTNGKLKQYHHLGPKYLVAKTDSNLLQLLDPVSLEPLASATYKTLDPRLDGEMSAAHSCWDKETNEFYNFTCKFGPSPTYKVFKINGDSSVEILAQIKDAPPSYLHSFAMTSKYVILMVWQAHIANYGLSVLYHQNIAQAIEKWKPDSQSLFYVIDKKNGGVVRKYKTPPFFAFHQINAYDDPANDDIVIDVSVYENHSIIQHLHLDKLRTLSASNPALIARPRRFRLPAVKSSTTGKTTAYAQAEFTLPPSESIELPTVNPANYHLPYRYAYGINHSYSESDDHYKFSDRIIKIDMEHPNGGQTKFWTSPGFTPGEPIFVPRPGTGGNTEDDGVLVSIVLDGMRGKSMLVVLDAKSMEECARAEMESVFPLGFHGVFSQMGAA</sequence>
<dbReference type="GO" id="GO:0046872">
    <property type="term" value="F:metal ion binding"/>
    <property type="evidence" value="ECO:0007669"/>
    <property type="project" value="UniProtKB-KW"/>
</dbReference>
<gene>
    <name evidence="6" type="ORF">D9757_009998</name>
</gene>
<keyword evidence="7" id="KW-1185">Reference proteome</keyword>
<feature type="binding site" evidence="5">
    <location>
        <position position="256"/>
    </location>
    <ligand>
        <name>Fe cation</name>
        <dbReference type="ChEBI" id="CHEBI:24875"/>
        <note>catalytic</note>
    </ligand>
</feature>
<keyword evidence="2 5" id="KW-0479">Metal-binding</keyword>
<evidence type="ECO:0000256" key="5">
    <source>
        <dbReference type="PIRSR" id="PIRSR604294-1"/>
    </source>
</evidence>
<dbReference type="Proteomes" id="UP000518752">
    <property type="component" value="Unassembled WGS sequence"/>
</dbReference>
<dbReference type="PANTHER" id="PTHR10543:SF24">
    <property type="entry name" value="CAROTENOID ISOMEROOXYGENASE"/>
    <property type="match status" value="1"/>
</dbReference>
<reference evidence="6 7" key="1">
    <citation type="journal article" date="2020" name="ISME J.">
        <title>Uncovering the hidden diversity of litter-decomposition mechanisms in mushroom-forming fungi.</title>
        <authorList>
            <person name="Floudas D."/>
            <person name="Bentzer J."/>
            <person name="Ahren D."/>
            <person name="Johansson T."/>
            <person name="Persson P."/>
            <person name="Tunlid A."/>
        </authorList>
    </citation>
    <scope>NUCLEOTIDE SEQUENCE [LARGE SCALE GENOMIC DNA]</scope>
    <source>
        <strain evidence="6 7">CBS 406.79</strain>
    </source>
</reference>
<dbReference type="GO" id="GO:0016121">
    <property type="term" value="P:carotene catabolic process"/>
    <property type="evidence" value="ECO:0007669"/>
    <property type="project" value="TreeGrafter"/>
</dbReference>
<name>A0A8H5LW18_9AGAR</name>
<evidence type="ECO:0000256" key="3">
    <source>
        <dbReference type="ARBA" id="ARBA00023002"/>
    </source>
</evidence>
<dbReference type="AlphaFoldDB" id="A0A8H5LW18"/>
<dbReference type="GO" id="GO:0010436">
    <property type="term" value="F:carotenoid dioxygenase activity"/>
    <property type="evidence" value="ECO:0007669"/>
    <property type="project" value="TreeGrafter"/>
</dbReference>
<comment type="cofactor">
    <cofactor evidence="5">
        <name>Fe(2+)</name>
        <dbReference type="ChEBI" id="CHEBI:29033"/>
    </cofactor>
    <text evidence="5">Binds 1 Fe(2+) ion per subunit.</text>
</comment>